<dbReference type="Proteomes" id="UP001597145">
    <property type="component" value="Unassembled WGS sequence"/>
</dbReference>
<reference evidence="2" key="1">
    <citation type="journal article" date="2019" name="Int. J. Syst. Evol. Microbiol.">
        <title>The Global Catalogue of Microorganisms (GCM) 10K type strain sequencing project: providing services to taxonomists for standard genome sequencing and annotation.</title>
        <authorList>
            <consortium name="The Broad Institute Genomics Platform"/>
            <consortium name="The Broad Institute Genome Sequencing Center for Infectious Disease"/>
            <person name="Wu L."/>
            <person name="Ma J."/>
        </authorList>
    </citation>
    <scope>NUCLEOTIDE SEQUENCE [LARGE SCALE GENOMIC DNA]</scope>
    <source>
        <strain evidence="2">JCM 12165</strain>
    </source>
</reference>
<name>A0ABW4FJ32_9PSEU</name>
<organism evidence="1 2">
    <name type="scientific">Pseudonocardia aurantiaca</name>
    <dbReference type="NCBI Taxonomy" id="75290"/>
    <lineage>
        <taxon>Bacteria</taxon>
        <taxon>Bacillati</taxon>
        <taxon>Actinomycetota</taxon>
        <taxon>Actinomycetes</taxon>
        <taxon>Pseudonocardiales</taxon>
        <taxon>Pseudonocardiaceae</taxon>
        <taxon>Pseudonocardia</taxon>
    </lineage>
</organism>
<gene>
    <name evidence="1" type="ORF">ACFSCY_12530</name>
</gene>
<evidence type="ECO:0000313" key="1">
    <source>
        <dbReference type="EMBL" id="MFD1530270.1"/>
    </source>
</evidence>
<accession>A0ABW4FJ32</accession>
<proteinExistence type="predicted"/>
<protein>
    <submittedName>
        <fullName evidence="1">Uncharacterized protein</fullName>
    </submittedName>
</protein>
<keyword evidence="2" id="KW-1185">Reference proteome</keyword>
<sequence length="71" mass="7949">MYTVADSEVAGDMVSSDQDYSGDYGYDLVHEARVMRIPAQRTRSTPVVGVRGVPFEYDPDGDFGYDQAHER</sequence>
<dbReference type="RefSeq" id="WP_343977187.1">
    <property type="nucleotide sequence ID" value="NZ_BAAAJG010000008.1"/>
</dbReference>
<evidence type="ECO:0000313" key="2">
    <source>
        <dbReference type="Proteomes" id="UP001597145"/>
    </source>
</evidence>
<comment type="caution">
    <text evidence="1">The sequence shown here is derived from an EMBL/GenBank/DDBJ whole genome shotgun (WGS) entry which is preliminary data.</text>
</comment>
<dbReference type="EMBL" id="JBHUCP010000007">
    <property type="protein sequence ID" value="MFD1530270.1"/>
    <property type="molecule type" value="Genomic_DNA"/>
</dbReference>